<dbReference type="AlphaFoldDB" id="A0AAU7LLU9"/>
<dbReference type="EC" id="2.4.-.-" evidence="3"/>
<dbReference type="CDD" id="cd03801">
    <property type="entry name" value="GT4_PimA-like"/>
    <property type="match status" value="1"/>
</dbReference>
<reference evidence="3" key="1">
    <citation type="submission" date="2024-05" db="EMBL/GenBank/DDBJ databases">
        <authorList>
            <person name="Bunk B."/>
            <person name="Swiderski J."/>
            <person name="Sproer C."/>
            <person name="Thiel V."/>
        </authorList>
    </citation>
    <scope>NUCLEOTIDE SEQUENCE</scope>
    <source>
        <strain evidence="3">DSM 17735</strain>
    </source>
</reference>
<dbReference type="Pfam" id="PF00534">
    <property type="entry name" value="Glycos_transf_1"/>
    <property type="match status" value="1"/>
</dbReference>
<protein>
    <submittedName>
        <fullName evidence="3">Glycosyltransferase family 4 protein</fullName>
        <ecNumber evidence="3">2.4.-.-</ecNumber>
    </submittedName>
</protein>
<dbReference type="InterPro" id="IPR001296">
    <property type="entry name" value="Glyco_trans_1"/>
</dbReference>
<proteinExistence type="predicted"/>
<dbReference type="PANTHER" id="PTHR12526:SF637">
    <property type="entry name" value="GLYCOSYLTRANSFERASE EPSF-RELATED"/>
    <property type="match status" value="1"/>
</dbReference>
<dbReference type="GO" id="GO:0016757">
    <property type="term" value="F:glycosyltransferase activity"/>
    <property type="evidence" value="ECO:0007669"/>
    <property type="project" value="UniProtKB-KW"/>
</dbReference>
<dbReference type="Pfam" id="PF13439">
    <property type="entry name" value="Glyco_transf_4"/>
    <property type="match status" value="1"/>
</dbReference>
<keyword evidence="3" id="KW-0808">Transferase</keyword>
<evidence type="ECO:0000259" key="1">
    <source>
        <dbReference type="Pfam" id="PF00534"/>
    </source>
</evidence>
<sequence>MSAPLSNSAAHLNSDKRRLRIAVLNRTFSTAGGGAERYSISLVEQLAARHEIHVFAQEIDHQWPGVIYHRVSAPLLKPRWINQLWFATCTWWLTRHGFDVVHSHENTWHGDVQTVHVLPVKYNLFHDRKGGRRALRWIKVVTSPRLLAYLGLEHLRYAIRQGRKVVVTSDHLRAIMESSYPVCTEMISVITPGITMPQLPVTKLRKDAARALLGLPLAGYCILFVANDYRKKGLATLLKALARFPVDFMLAVVGNQSQISFFREQVKTLNLGNRVFFLGSLKDVAPAYEAADCLAHPTLEDTFAMVVLEAMSYGLPVVISGSKYCGISGLLQHGINALILDSPTDAFQLQHALELVLTQPVLRNQLSQGAKDFASSYQWRKLVLKQESLYHSVLASKNAVNAQ</sequence>
<gene>
    <name evidence="3" type="ORF">ABLV49_11795</name>
</gene>
<evidence type="ECO:0000259" key="2">
    <source>
        <dbReference type="Pfam" id="PF13439"/>
    </source>
</evidence>
<dbReference type="Gene3D" id="3.40.50.2000">
    <property type="entry name" value="Glycogen Phosphorylase B"/>
    <property type="match status" value="2"/>
</dbReference>
<feature type="domain" description="Glycosyltransferase subfamily 4-like N-terminal" evidence="2">
    <location>
        <begin position="33"/>
        <end position="194"/>
    </location>
</feature>
<keyword evidence="3" id="KW-0328">Glycosyltransferase</keyword>
<name>A0AAU7LLU9_9BURK</name>
<feature type="domain" description="Glycosyl transferase family 1" evidence="1">
    <location>
        <begin position="215"/>
        <end position="372"/>
    </location>
</feature>
<dbReference type="SUPFAM" id="SSF53756">
    <property type="entry name" value="UDP-Glycosyltransferase/glycogen phosphorylase"/>
    <property type="match status" value="1"/>
</dbReference>
<dbReference type="InterPro" id="IPR028098">
    <property type="entry name" value="Glyco_trans_4-like_N"/>
</dbReference>
<organism evidence="3">
    <name type="scientific">Polaromonas hydrogenivorans</name>
    <dbReference type="NCBI Taxonomy" id="335476"/>
    <lineage>
        <taxon>Bacteria</taxon>
        <taxon>Pseudomonadati</taxon>
        <taxon>Pseudomonadota</taxon>
        <taxon>Betaproteobacteria</taxon>
        <taxon>Burkholderiales</taxon>
        <taxon>Comamonadaceae</taxon>
        <taxon>Polaromonas</taxon>
    </lineage>
</organism>
<evidence type="ECO:0000313" key="3">
    <source>
        <dbReference type="EMBL" id="XBP68597.1"/>
    </source>
</evidence>
<dbReference type="PANTHER" id="PTHR12526">
    <property type="entry name" value="GLYCOSYLTRANSFERASE"/>
    <property type="match status" value="1"/>
</dbReference>
<accession>A0AAU7LLU9</accession>
<dbReference type="EMBL" id="CP157675">
    <property type="protein sequence ID" value="XBP68597.1"/>
    <property type="molecule type" value="Genomic_DNA"/>
</dbReference>
<dbReference type="RefSeq" id="WP_349276592.1">
    <property type="nucleotide sequence ID" value="NZ_CBCSCU010000011.1"/>
</dbReference>